<gene>
    <name evidence="1" type="ORF">KSU1_C0373</name>
</gene>
<protein>
    <submittedName>
        <fullName evidence="1">Uncharacterized protein</fullName>
    </submittedName>
</protein>
<dbReference type="EMBL" id="BAFH01000003">
    <property type="protein sequence ID" value="GAB61969.1"/>
    <property type="molecule type" value="Genomic_DNA"/>
</dbReference>
<comment type="caution">
    <text evidence="1">The sequence shown here is derived from an EMBL/GenBank/DDBJ whole genome shotgun (WGS) entry which is preliminary data.</text>
</comment>
<dbReference type="Proteomes" id="UP000002985">
    <property type="component" value="Unassembled WGS sequence"/>
</dbReference>
<dbReference type="AlphaFoldDB" id="I3IJS4"/>
<evidence type="ECO:0000313" key="2">
    <source>
        <dbReference type="Proteomes" id="UP000002985"/>
    </source>
</evidence>
<keyword evidence="2" id="KW-1185">Reference proteome</keyword>
<organism evidence="1 2">
    <name type="scientific">Candidatus Jettenia caeni</name>
    <dbReference type="NCBI Taxonomy" id="247490"/>
    <lineage>
        <taxon>Bacteria</taxon>
        <taxon>Pseudomonadati</taxon>
        <taxon>Planctomycetota</taxon>
        <taxon>Candidatus Brocadiia</taxon>
        <taxon>Candidatus Brocadiales</taxon>
        <taxon>Candidatus Brocadiaceae</taxon>
        <taxon>Candidatus Jettenia</taxon>
    </lineage>
</organism>
<accession>I3IJS4</accession>
<proteinExistence type="predicted"/>
<name>I3IJS4_9BACT</name>
<dbReference type="STRING" id="247490.KSU1_C0373"/>
<evidence type="ECO:0000313" key="1">
    <source>
        <dbReference type="EMBL" id="GAB61969.1"/>
    </source>
</evidence>
<sequence>MLFLQGDTSFSWNTIFSLIVEEFSFYVSGFQGGTDCTDA</sequence>
<reference evidence="1 2" key="1">
    <citation type="journal article" date="2012" name="FEBS Lett.">
        <title>Anammox organism KSU-1 expresses a NirK-type copper-containing nitrite reductase instead of a NirS-type with cytochrome cd1.</title>
        <authorList>
            <person name="Hira D."/>
            <person name="Toh H."/>
            <person name="Migita C.T."/>
            <person name="Okubo H."/>
            <person name="Nishiyama T."/>
            <person name="Hattori M."/>
            <person name="Furukawa K."/>
            <person name="Fujii T."/>
        </authorList>
    </citation>
    <scope>NUCLEOTIDE SEQUENCE [LARGE SCALE GENOMIC DNA]</scope>
</reference>